<accession>A0AAW0JF29</accession>
<organism evidence="2 3">
    <name type="scientific">Quercus suber</name>
    <name type="common">Cork oak</name>
    <dbReference type="NCBI Taxonomy" id="58331"/>
    <lineage>
        <taxon>Eukaryota</taxon>
        <taxon>Viridiplantae</taxon>
        <taxon>Streptophyta</taxon>
        <taxon>Embryophyta</taxon>
        <taxon>Tracheophyta</taxon>
        <taxon>Spermatophyta</taxon>
        <taxon>Magnoliopsida</taxon>
        <taxon>eudicotyledons</taxon>
        <taxon>Gunneridae</taxon>
        <taxon>Pentapetalae</taxon>
        <taxon>rosids</taxon>
        <taxon>fabids</taxon>
        <taxon>Fagales</taxon>
        <taxon>Fagaceae</taxon>
        <taxon>Quercus</taxon>
    </lineage>
</organism>
<reference evidence="2 3" key="1">
    <citation type="journal article" date="2018" name="Sci. Data">
        <title>The draft genome sequence of cork oak.</title>
        <authorList>
            <person name="Ramos A.M."/>
            <person name="Usie A."/>
            <person name="Barbosa P."/>
            <person name="Barros P.M."/>
            <person name="Capote T."/>
            <person name="Chaves I."/>
            <person name="Simoes F."/>
            <person name="Abreu I."/>
            <person name="Carrasquinho I."/>
            <person name="Faro C."/>
            <person name="Guimaraes J.B."/>
            <person name="Mendonca D."/>
            <person name="Nobrega F."/>
            <person name="Rodrigues L."/>
            <person name="Saibo N.J.M."/>
            <person name="Varela M.C."/>
            <person name="Egas C."/>
            <person name="Matos J."/>
            <person name="Miguel C.M."/>
            <person name="Oliveira M.M."/>
            <person name="Ricardo C.P."/>
            <person name="Goncalves S."/>
        </authorList>
    </citation>
    <scope>NUCLEOTIDE SEQUENCE [LARGE SCALE GENOMIC DNA]</scope>
    <source>
        <strain evidence="3">cv. HL8</strain>
    </source>
</reference>
<evidence type="ECO:0000313" key="3">
    <source>
        <dbReference type="Proteomes" id="UP000237347"/>
    </source>
</evidence>
<comment type="caution">
    <text evidence="2">The sequence shown here is derived from an EMBL/GenBank/DDBJ whole genome shotgun (WGS) entry which is preliminary data.</text>
</comment>
<evidence type="ECO:0000256" key="1">
    <source>
        <dbReference type="SAM" id="Phobius"/>
    </source>
</evidence>
<dbReference type="AlphaFoldDB" id="A0AAW0JF29"/>
<feature type="transmembrane region" description="Helical" evidence="1">
    <location>
        <begin position="131"/>
        <end position="150"/>
    </location>
</feature>
<keyword evidence="3" id="KW-1185">Reference proteome</keyword>
<dbReference type="Proteomes" id="UP000237347">
    <property type="component" value="Unassembled WGS sequence"/>
</dbReference>
<evidence type="ECO:0000313" key="2">
    <source>
        <dbReference type="EMBL" id="KAK7825543.1"/>
    </source>
</evidence>
<keyword evidence="1" id="KW-1133">Transmembrane helix</keyword>
<dbReference type="PANTHER" id="PTHR37245:SF4">
    <property type="entry name" value="PAMP-INDUCED SECRETED PEPTIDE 1"/>
    <property type="match status" value="1"/>
</dbReference>
<keyword evidence="1" id="KW-0472">Membrane</keyword>
<feature type="transmembrane region" description="Helical" evidence="1">
    <location>
        <begin position="63"/>
        <end position="81"/>
    </location>
</feature>
<dbReference type="GO" id="GO:0006952">
    <property type="term" value="P:defense response"/>
    <property type="evidence" value="ECO:0007669"/>
    <property type="project" value="InterPro"/>
</dbReference>
<keyword evidence="1" id="KW-0812">Transmembrane</keyword>
<protein>
    <submittedName>
        <fullName evidence="2">Uncharacterized protein</fullName>
    </submittedName>
</protein>
<dbReference type="EMBL" id="PKMF04000571">
    <property type="protein sequence ID" value="KAK7825543.1"/>
    <property type="molecule type" value="Genomic_DNA"/>
</dbReference>
<dbReference type="PANTHER" id="PTHR37245">
    <property type="entry name" value="PAMP-INDUCED SECRETED PEPTIDE 1"/>
    <property type="match status" value="1"/>
</dbReference>
<sequence>MDYWLQKLPSGPSPSGSEMKINTLLIIFVISVAILSHTTTVEARRLYMLCEGFGNVNNLERSSSMKFLTLLLLFVISMAILSQTRVKAIRVLCEDFSSANHLEPYSSVYEKAKYTMASWLQRLSSGPNMKFLTLLLFFIISMAILSQTRVKATRVLSEDFSSANHLEPYSSVYEKAKYTMASWLQRLPSGPSDGGSGH</sequence>
<proteinExistence type="predicted"/>
<gene>
    <name evidence="2" type="ORF">CFP56_033018</name>
</gene>
<name>A0AAW0JF29_QUESU</name>
<dbReference type="InterPro" id="IPR040273">
    <property type="entry name" value="PIP1"/>
</dbReference>
<feature type="transmembrane region" description="Helical" evidence="1">
    <location>
        <begin position="21"/>
        <end position="39"/>
    </location>
</feature>